<comment type="subcellular location">
    <subcellularLocation>
        <location evidence="1 7">Endoplasmic reticulum membrane</location>
        <topology evidence="1 7">Multi-pass membrane protein</topology>
    </subcellularLocation>
</comment>
<evidence type="ECO:0000256" key="3">
    <source>
        <dbReference type="ARBA" id="ARBA00022692"/>
    </source>
</evidence>
<keyword evidence="9" id="KW-1185">Reference proteome</keyword>
<comment type="similarity">
    <text evidence="2 7">Belongs to the derlin family.</text>
</comment>
<sequence>MDRFWTDVPPVTRAWSGAMSLTAALISLQRVKTVTLLFVPDKAFANESWRIFTSFCVSKGISLDLLMEIFYIRSSCGRVEDVFSTTHAILPERTVDAFDDTQRHTLRLFIDRNRAVDFLYFFIQVAASVLVVATVLYYRAGVGLFSLGHLLCRVFMYIDSQNSPHAEMNILGLFAFRRMYFPWVTALVDLVPNRAVREDVVKLIVLGDMAIWGNPKVWFYFTSIALGHFWWTCRELVLSNAHYDDDDQRRGVKRNAMLKYGVYKIDVAREFLMWLFIPPWYWVILAKIKNRR</sequence>
<keyword evidence="3 7" id="KW-0812">Transmembrane</keyword>
<protein>
    <recommendedName>
        <fullName evidence="7">Derlin</fullName>
    </recommendedName>
</protein>
<comment type="caution">
    <text evidence="8">The sequence shown here is derived from an EMBL/GenBank/DDBJ whole genome shotgun (WGS) entry which is preliminary data.</text>
</comment>
<evidence type="ECO:0000256" key="2">
    <source>
        <dbReference type="ARBA" id="ARBA00008917"/>
    </source>
</evidence>
<reference evidence="8 9" key="1">
    <citation type="submission" date="2018-06" db="EMBL/GenBank/DDBJ databases">
        <title>Whole genome sequencing of Candida tropicalis (genome annotated by CSBL at Korea University).</title>
        <authorList>
            <person name="Ahn J."/>
        </authorList>
    </citation>
    <scope>NUCLEOTIDE SEQUENCE [LARGE SCALE GENOMIC DNA]</scope>
    <source>
        <strain evidence="8 9">ATCC 20962</strain>
    </source>
</reference>
<gene>
    <name evidence="8" type="primary">DER1.2</name>
    <name evidence="8" type="ORF">Cantr_00688</name>
</gene>
<evidence type="ECO:0000256" key="6">
    <source>
        <dbReference type="ARBA" id="ARBA00023136"/>
    </source>
</evidence>
<keyword evidence="5 7" id="KW-1133">Transmembrane helix</keyword>
<proteinExistence type="inferred from homology"/>
<feature type="transmembrane region" description="Helical" evidence="7">
    <location>
        <begin position="271"/>
        <end position="288"/>
    </location>
</feature>
<accession>A0A367YGJ8</accession>
<comment type="function">
    <text evidence="7">May be involved in the degradation of misfolded endoplasmic reticulum (ER) luminal proteins.</text>
</comment>
<evidence type="ECO:0000256" key="7">
    <source>
        <dbReference type="RuleBase" id="RU363059"/>
    </source>
</evidence>
<dbReference type="AlphaFoldDB" id="A0A367YGJ8"/>
<evidence type="ECO:0000313" key="8">
    <source>
        <dbReference type="EMBL" id="RCK65005.1"/>
    </source>
</evidence>
<evidence type="ECO:0000256" key="1">
    <source>
        <dbReference type="ARBA" id="ARBA00004477"/>
    </source>
</evidence>
<dbReference type="OrthoDB" id="1716531at2759"/>
<dbReference type="EMBL" id="QLNQ01000021">
    <property type="protein sequence ID" value="RCK65005.1"/>
    <property type="molecule type" value="Genomic_DNA"/>
</dbReference>
<name>A0A367YGJ8_9ASCO</name>
<dbReference type="Proteomes" id="UP000253472">
    <property type="component" value="Unassembled WGS sequence"/>
</dbReference>
<dbReference type="PANTHER" id="PTHR11009">
    <property type="entry name" value="DER1-LIKE PROTEIN, DERLIN"/>
    <property type="match status" value="1"/>
</dbReference>
<keyword evidence="6 7" id="KW-0472">Membrane</keyword>
<feature type="transmembrane region" description="Helical" evidence="7">
    <location>
        <begin position="118"/>
        <end position="138"/>
    </location>
</feature>
<organism evidence="8 9">
    <name type="scientific">Candida viswanathii</name>
    <dbReference type="NCBI Taxonomy" id="5486"/>
    <lineage>
        <taxon>Eukaryota</taxon>
        <taxon>Fungi</taxon>
        <taxon>Dikarya</taxon>
        <taxon>Ascomycota</taxon>
        <taxon>Saccharomycotina</taxon>
        <taxon>Pichiomycetes</taxon>
        <taxon>Debaryomycetaceae</taxon>
        <taxon>Candida/Lodderomyces clade</taxon>
        <taxon>Candida</taxon>
    </lineage>
</organism>
<evidence type="ECO:0000313" key="9">
    <source>
        <dbReference type="Proteomes" id="UP000253472"/>
    </source>
</evidence>
<dbReference type="GO" id="GO:0005789">
    <property type="term" value="C:endoplasmic reticulum membrane"/>
    <property type="evidence" value="ECO:0007669"/>
    <property type="project" value="UniProtKB-SubCell"/>
</dbReference>
<comment type="caution">
    <text evidence="7">Lacks conserved residue(s) required for the propagation of feature annotation.</text>
</comment>
<dbReference type="GO" id="GO:0006950">
    <property type="term" value="P:response to stress"/>
    <property type="evidence" value="ECO:0007669"/>
    <property type="project" value="UniProtKB-ARBA"/>
</dbReference>
<dbReference type="InterPro" id="IPR007599">
    <property type="entry name" value="DER1"/>
</dbReference>
<dbReference type="Pfam" id="PF04511">
    <property type="entry name" value="DER1"/>
    <property type="match status" value="1"/>
</dbReference>
<evidence type="ECO:0000256" key="4">
    <source>
        <dbReference type="ARBA" id="ARBA00022824"/>
    </source>
</evidence>
<evidence type="ECO:0000256" key="5">
    <source>
        <dbReference type="ARBA" id="ARBA00022989"/>
    </source>
</evidence>
<keyword evidence="4 7" id="KW-0256">Endoplasmic reticulum</keyword>
<dbReference type="STRING" id="5486.A0A367YGJ8"/>